<keyword evidence="2" id="KW-1185">Reference proteome</keyword>
<dbReference type="Proteomes" id="UP000187735">
    <property type="component" value="Chromosome"/>
</dbReference>
<evidence type="ECO:0000313" key="2">
    <source>
        <dbReference type="Proteomes" id="UP000187735"/>
    </source>
</evidence>
<reference evidence="1 2" key="1">
    <citation type="journal article" date="2016" name="Front. Microbiol.">
        <title>Fuerstia marisgermanicae gen. nov., sp. nov., an Unusual Member of the Phylum Planctomycetes from the German Wadden Sea.</title>
        <authorList>
            <person name="Kohn T."/>
            <person name="Heuer A."/>
            <person name="Jogler M."/>
            <person name="Vollmers J."/>
            <person name="Boedeker C."/>
            <person name="Bunk B."/>
            <person name="Rast P."/>
            <person name="Borchert D."/>
            <person name="Glockner I."/>
            <person name="Freese H.M."/>
            <person name="Klenk H.P."/>
            <person name="Overmann J."/>
            <person name="Kaster A.K."/>
            <person name="Rohde M."/>
            <person name="Wiegand S."/>
            <person name="Jogler C."/>
        </authorList>
    </citation>
    <scope>NUCLEOTIDE SEQUENCE [LARGE SCALE GENOMIC DNA]</scope>
    <source>
        <strain evidence="1 2">NH11</strain>
    </source>
</reference>
<dbReference type="OrthoDB" id="292920at2"/>
<accession>A0A1P8WMA8</accession>
<dbReference type="SUPFAM" id="SSF51126">
    <property type="entry name" value="Pectin lyase-like"/>
    <property type="match status" value="1"/>
</dbReference>
<evidence type="ECO:0000313" key="1">
    <source>
        <dbReference type="EMBL" id="APZ95186.1"/>
    </source>
</evidence>
<protein>
    <submittedName>
        <fullName evidence="1">CSLREA domain protein</fullName>
    </submittedName>
</protein>
<dbReference type="InterPro" id="IPR026457">
    <property type="entry name" value="CSLREA_Nterm"/>
</dbReference>
<dbReference type="NCBIfam" id="TIGR04214">
    <property type="entry name" value="CSLREA_Nterm"/>
    <property type="match status" value="1"/>
</dbReference>
<proteinExistence type="predicted"/>
<dbReference type="InterPro" id="IPR011050">
    <property type="entry name" value="Pectin_lyase_fold/virulence"/>
</dbReference>
<name>A0A1P8WMA8_9PLAN</name>
<dbReference type="STRING" id="1891926.Fuma_04841"/>
<dbReference type="KEGG" id="fmr:Fuma_04841"/>
<dbReference type="EMBL" id="CP017641">
    <property type="protein sequence ID" value="APZ95186.1"/>
    <property type="molecule type" value="Genomic_DNA"/>
</dbReference>
<gene>
    <name evidence="1" type="ORF">Fuma_04841</name>
</gene>
<dbReference type="AlphaFoldDB" id="A0A1P8WMA8"/>
<dbReference type="Gene3D" id="2.160.20.10">
    <property type="entry name" value="Single-stranded right-handed beta-helix, Pectin lyase-like"/>
    <property type="match status" value="1"/>
</dbReference>
<sequence>MRILKWLTDKSPARIVNRRLRSRAHQWRRPQTSHVASCVDALEDRTLLTLFTVTTLEDTVDADDGQTSLREAIAVANGTVGHDEIAFAPELHGTIHLVHGALPISDDITITGSPSAALVIDAQKISRVLLVTSSAANVTLDTLNITNGLTTGVDDAGGGVRFEGTGPLTISNVTVAGNTTQGVDGHGGGIYAASGDVAIVNSTIAMNSAAGEGQGQRILSCFAGKDLHQIVNVPSGHSSFHDVALFARMFLDEAECESSEP</sequence>
<dbReference type="InterPro" id="IPR012334">
    <property type="entry name" value="Pectin_lyas_fold"/>
</dbReference>
<organism evidence="1 2">
    <name type="scientific">Fuerstiella marisgermanici</name>
    <dbReference type="NCBI Taxonomy" id="1891926"/>
    <lineage>
        <taxon>Bacteria</taxon>
        <taxon>Pseudomonadati</taxon>
        <taxon>Planctomycetota</taxon>
        <taxon>Planctomycetia</taxon>
        <taxon>Planctomycetales</taxon>
        <taxon>Planctomycetaceae</taxon>
        <taxon>Fuerstiella</taxon>
    </lineage>
</organism>